<keyword evidence="2" id="KW-0812">Transmembrane</keyword>
<dbReference type="InterPro" id="IPR013216">
    <property type="entry name" value="Methyltransf_11"/>
</dbReference>
<evidence type="ECO:0000256" key="1">
    <source>
        <dbReference type="SAM" id="MobiDB-lite"/>
    </source>
</evidence>
<dbReference type="SUPFAM" id="SSF53335">
    <property type="entry name" value="S-adenosyl-L-methionine-dependent methyltransferases"/>
    <property type="match status" value="1"/>
</dbReference>
<dbReference type="EMBL" id="NMUH01004631">
    <property type="protein sequence ID" value="MQM10282.1"/>
    <property type="molecule type" value="Genomic_DNA"/>
</dbReference>
<evidence type="ECO:0000313" key="4">
    <source>
        <dbReference type="EMBL" id="MQM10282.1"/>
    </source>
</evidence>
<dbReference type="InterPro" id="IPR029063">
    <property type="entry name" value="SAM-dependent_MTases_sf"/>
</dbReference>
<evidence type="ECO:0000256" key="2">
    <source>
        <dbReference type="SAM" id="Phobius"/>
    </source>
</evidence>
<keyword evidence="5" id="KW-1185">Reference proteome</keyword>
<dbReference type="PANTHER" id="PTHR44067">
    <property type="entry name" value="S-ADENOSYL-L-METHIONINE-DEPENDENT METHYLTRANSFERASE SUPERFAMILY PROTEIN-RELATED"/>
    <property type="match status" value="1"/>
</dbReference>
<name>A0A843WIR1_COLES</name>
<keyword evidence="2" id="KW-0472">Membrane</keyword>
<dbReference type="AlphaFoldDB" id="A0A843WIR1"/>
<feature type="transmembrane region" description="Helical" evidence="2">
    <location>
        <begin position="26"/>
        <end position="44"/>
    </location>
</feature>
<feature type="region of interest" description="Disordered" evidence="1">
    <location>
        <begin position="1"/>
        <end position="21"/>
    </location>
</feature>
<organism evidence="4 5">
    <name type="scientific">Colocasia esculenta</name>
    <name type="common">Wild taro</name>
    <name type="synonym">Arum esculentum</name>
    <dbReference type="NCBI Taxonomy" id="4460"/>
    <lineage>
        <taxon>Eukaryota</taxon>
        <taxon>Viridiplantae</taxon>
        <taxon>Streptophyta</taxon>
        <taxon>Embryophyta</taxon>
        <taxon>Tracheophyta</taxon>
        <taxon>Spermatophyta</taxon>
        <taxon>Magnoliopsida</taxon>
        <taxon>Liliopsida</taxon>
        <taxon>Araceae</taxon>
        <taxon>Aroideae</taxon>
        <taxon>Colocasieae</taxon>
        <taxon>Colocasia</taxon>
    </lineage>
</organism>
<evidence type="ECO:0000313" key="5">
    <source>
        <dbReference type="Proteomes" id="UP000652761"/>
    </source>
</evidence>
<dbReference type="Gene3D" id="3.40.50.150">
    <property type="entry name" value="Vaccinia Virus protein VP39"/>
    <property type="match status" value="1"/>
</dbReference>
<reference evidence="4" key="1">
    <citation type="submission" date="2017-07" db="EMBL/GenBank/DDBJ databases">
        <title>Taro Niue Genome Assembly and Annotation.</title>
        <authorList>
            <person name="Atibalentja N."/>
            <person name="Keating K."/>
            <person name="Fields C.J."/>
        </authorList>
    </citation>
    <scope>NUCLEOTIDE SEQUENCE</scope>
    <source>
        <strain evidence="4">Niue_2</strain>
        <tissue evidence="4">Leaf</tissue>
    </source>
</reference>
<dbReference type="InterPro" id="IPR053223">
    <property type="entry name" value="Prob_Methyltransferase"/>
</dbReference>
<protein>
    <recommendedName>
        <fullName evidence="3">Methyltransferase type 11 domain-containing protein</fullName>
    </recommendedName>
</protein>
<sequence>MGNIRMDDYHPKRGANQQQQSRRRQLLKVLLLLLSTNLLTFYLFSGNGGIRWVDYAPRLPPLGWDTTTLLRELNATQAKLSDSQAQLVEIHRRLTTSNSLLEVLLTEMRRLQGPTEAAGSSWADDLPAEAKLVVEAQKLPLGENPKFGSDKIYPVLGSACARYQEELLQYMTYEVGGECPVDDVLAQRLMLKGCEPLPRRRCRPKSPLGYVEPSPLPASLWATPPDTSIIWEPYSCKNYHCLENRRHTPGVYDCKDCFELSFREKSRWLDDTPGGLDYGIDAVLAARPRGTIRIGLDIGGGVGTFATRMWERNVTIVTSSLNLDGPFNNFIASRGLVPLHITVSHRLPFFDGTLDIVHSMHILSNWMPDATLEFAVYDIYRVLRPGGLFWLDHFFCLGSQLNTTYIPMLERIGFGKLRWDAGRKLDRGADKDEWYLSALLEKPMA</sequence>
<gene>
    <name evidence="4" type="ORF">Taro_043171</name>
</gene>
<dbReference type="Pfam" id="PF08241">
    <property type="entry name" value="Methyltransf_11"/>
    <property type="match status" value="1"/>
</dbReference>
<proteinExistence type="predicted"/>
<keyword evidence="2" id="KW-1133">Transmembrane helix</keyword>
<dbReference type="GO" id="GO:0008757">
    <property type="term" value="F:S-adenosylmethionine-dependent methyltransferase activity"/>
    <property type="evidence" value="ECO:0007669"/>
    <property type="project" value="InterPro"/>
</dbReference>
<feature type="compositionally biased region" description="Basic and acidic residues" evidence="1">
    <location>
        <begin position="1"/>
        <end position="11"/>
    </location>
</feature>
<dbReference type="Proteomes" id="UP000652761">
    <property type="component" value="Unassembled WGS sequence"/>
</dbReference>
<evidence type="ECO:0000259" key="3">
    <source>
        <dbReference type="Pfam" id="PF08241"/>
    </source>
</evidence>
<comment type="caution">
    <text evidence="4">The sequence shown here is derived from an EMBL/GenBank/DDBJ whole genome shotgun (WGS) entry which is preliminary data.</text>
</comment>
<feature type="domain" description="Methyltransferase type 11" evidence="3">
    <location>
        <begin position="296"/>
        <end position="390"/>
    </location>
</feature>
<accession>A0A843WIR1</accession>
<dbReference type="PANTHER" id="PTHR44067:SF10">
    <property type="entry name" value="S-ADENOSYL-L-METHIONINE-DEPENDENT METHYLTRANSFERASE SUPERFAMILY PROTEIN"/>
    <property type="match status" value="1"/>
</dbReference>
<dbReference type="OrthoDB" id="2013972at2759"/>